<sequence length="96" mass="10622">MSSGPECKITSGGSEYSRPEQRRPLDGSNFGESGEEHPEATASRSSPTERQVTYFRVNRGVAADRARETPRPPCETPPPPRLAIVTESSNEKRHIR</sequence>
<name>A0A183FQ52_HELPZ</name>
<dbReference type="AlphaFoldDB" id="A0A183FQ52"/>
<proteinExistence type="predicted"/>
<organism evidence="3 4">
    <name type="scientific">Heligmosomoides polygyrus</name>
    <name type="common">Parasitic roundworm</name>
    <dbReference type="NCBI Taxonomy" id="6339"/>
    <lineage>
        <taxon>Eukaryota</taxon>
        <taxon>Metazoa</taxon>
        <taxon>Ecdysozoa</taxon>
        <taxon>Nematoda</taxon>
        <taxon>Chromadorea</taxon>
        <taxon>Rhabditida</taxon>
        <taxon>Rhabditina</taxon>
        <taxon>Rhabditomorpha</taxon>
        <taxon>Strongyloidea</taxon>
        <taxon>Heligmosomidae</taxon>
        <taxon>Heligmosomoides</taxon>
    </lineage>
</organism>
<accession>A0A183FQ52</accession>
<accession>A0A3P7ZVP6</accession>
<dbReference type="Proteomes" id="UP000050761">
    <property type="component" value="Unassembled WGS sequence"/>
</dbReference>
<dbReference type="WBParaSite" id="HPBE_0000982901-mRNA-1">
    <property type="protein sequence ID" value="HPBE_0000982901-mRNA-1"/>
    <property type="gene ID" value="HPBE_0000982901"/>
</dbReference>
<gene>
    <name evidence="2" type="ORF">HPBE_LOCUS9830</name>
</gene>
<reference evidence="2 3" key="1">
    <citation type="submission" date="2018-11" db="EMBL/GenBank/DDBJ databases">
        <authorList>
            <consortium name="Pathogen Informatics"/>
        </authorList>
    </citation>
    <scope>NUCLEOTIDE SEQUENCE [LARGE SCALE GENOMIC DNA]</scope>
</reference>
<reference evidence="4" key="2">
    <citation type="submission" date="2019-09" db="UniProtKB">
        <authorList>
            <consortium name="WormBaseParasite"/>
        </authorList>
    </citation>
    <scope>IDENTIFICATION</scope>
</reference>
<dbReference type="EMBL" id="UZAH01026561">
    <property type="protein sequence ID" value="VDO82423.1"/>
    <property type="molecule type" value="Genomic_DNA"/>
</dbReference>
<evidence type="ECO:0000256" key="1">
    <source>
        <dbReference type="SAM" id="MobiDB-lite"/>
    </source>
</evidence>
<protein>
    <submittedName>
        <fullName evidence="2 4">Uncharacterized protein</fullName>
    </submittedName>
</protein>
<keyword evidence="3" id="KW-1185">Reference proteome</keyword>
<feature type="compositionally biased region" description="Polar residues" evidence="1">
    <location>
        <begin position="42"/>
        <end position="51"/>
    </location>
</feature>
<feature type="region of interest" description="Disordered" evidence="1">
    <location>
        <begin position="1"/>
        <end position="96"/>
    </location>
</feature>
<evidence type="ECO:0000313" key="2">
    <source>
        <dbReference type="EMBL" id="VDO82423.1"/>
    </source>
</evidence>
<evidence type="ECO:0000313" key="4">
    <source>
        <dbReference type="WBParaSite" id="HPBE_0000982901-mRNA-1"/>
    </source>
</evidence>
<feature type="compositionally biased region" description="Pro residues" evidence="1">
    <location>
        <begin position="71"/>
        <end position="81"/>
    </location>
</feature>
<evidence type="ECO:0000313" key="3">
    <source>
        <dbReference type="Proteomes" id="UP000050761"/>
    </source>
</evidence>